<protein>
    <submittedName>
        <fullName evidence="1">Uncharacterized protein</fullName>
    </submittedName>
</protein>
<evidence type="ECO:0000313" key="2">
    <source>
        <dbReference type="Proteomes" id="UP000487649"/>
    </source>
</evidence>
<proteinExistence type="predicted"/>
<dbReference type="RefSeq" id="WP_009607699.1">
    <property type="nucleotide sequence ID" value="NZ_CABJBH010000003.1"/>
</dbReference>
<comment type="caution">
    <text evidence="1">The sequence shown here is derived from an EMBL/GenBank/DDBJ whole genome shotgun (WGS) entry which is preliminary data.</text>
</comment>
<name>A0A173RKT2_9FIRM</name>
<organism evidence="1 2">
    <name type="scientific">Turicibacter sanguinis</name>
    <dbReference type="NCBI Taxonomy" id="154288"/>
    <lineage>
        <taxon>Bacteria</taxon>
        <taxon>Bacillati</taxon>
        <taxon>Bacillota</taxon>
        <taxon>Erysipelotrichia</taxon>
        <taxon>Erysipelotrichales</taxon>
        <taxon>Turicibacteraceae</taxon>
        <taxon>Turicibacter</taxon>
    </lineage>
</organism>
<dbReference type="Proteomes" id="UP000487649">
    <property type="component" value="Unassembled WGS sequence"/>
</dbReference>
<dbReference type="OrthoDB" id="1646603at2"/>
<dbReference type="GeneID" id="60059474"/>
<dbReference type="EMBL" id="WMQE01000031">
    <property type="protein sequence ID" value="MTK22168.1"/>
    <property type="molecule type" value="Genomic_DNA"/>
</dbReference>
<dbReference type="AlphaFoldDB" id="A0A173RKT2"/>
<gene>
    <name evidence="1" type="ORF">GMA92_12180</name>
</gene>
<evidence type="ECO:0000313" key="1">
    <source>
        <dbReference type="EMBL" id="MTK22168.1"/>
    </source>
</evidence>
<reference evidence="1 2" key="1">
    <citation type="journal article" date="2019" name="Nat. Med.">
        <title>A library of human gut bacterial isolates paired with longitudinal multiomics data enables mechanistic microbiome research.</title>
        <authorList>
            <person name="Poyet M."/>
            <person name="Groussin M."/>
            <person name="Gibbons S.M."/>
            <person name="Avila-Pacheco J."/>
            <person name="Jiang X."/>
            <person name="Kearney S.M."/>
            <person name="Perrotta A.R."/>
            <person name="Berdy B."/>
            <person name="Zhao S."/>
            <person name="Lieberman T.D."/>
            <person name="Swanson P.K."/>
            <person name="Smith M."/>
            <person name="Roesemann S."/>
            <person name="Alexander J.E."/>
            <person name="Rich S.A."/>
            <person name="Livny J."/>
            <person name="Vlamakis H."/>
            <person name="Clish C."/>
            <person name="Bullock K."/>
            <person name="Deik A."/>
            <person name="Scott J."/>
            <person name="Pierce K.A."/>
            <person name="Xavier R.J."/>
            <person name="Alm E.J."/>
        </authorList>
    </citation>
    <scope>NUCLEOTIDE SEQUENCE [LARGE SCALE GENOMIC DNA]</scope>
    <source>
        <strain evidence="1 2">BIOML-A198</strain>
    </source>
</reference>
<sequence length="59" mass="6742">MIWFGDITMGPVSQIYEEGQYDETPYCANCNLEVGPGGRVDAKFPEQDDYNRCHHCVNK</sequence>
<accession>A0A173RKT2</accession>